<reference evidence="13 14" key="1">
    <citation type="submission" date="2018-07" db="EMBL/GenBank/DDBJ databases">
        <title>Streptomyces species from bats.</title>
        <authorList>
            <person name="Dunlap C."/>
        </authorList>
    </citation>
    <scope>NUCLEOTIDE SEQUENCE [LARGE SCALE GENOMIC DNA]</scope>
    <source>
        <strain evidence="13 14">AC230</strain>
    </source>
</reference>
<keyword evidence="4 11" id="KW-0812">Transmembrane</keyword>
<dbReference type="RefSeq" id="WP_114623379.1">
    <property type="nucleotide sequence ID" value="NZ_QQNA01000061.1"/>
</dbReference>
<dbReference type="AlphaFoldDB" id="A0A370BFY5"/>
<keyword evidence="14" id="KW-1185">Reference proteome</keyword>
<dbReference type="GO" id="GO:0016301">
    <property type="term" value="F:kinase activity"/>
    <property type="evidence" value="ECO:0007669"/>
    <property type="project" value="UniProtKB-KW"/>
</dbReference>
<evidence type="ECO:0000256" key="6">
    <source>
        <dbReference type="ARBA" id="ARBA00022777"/>
    </source>
</evidence>
<evidence type="ECO:0000313" key="13">
    <source>
        <dbReference type="EMBL" id="RDG38345.1"/>
    </source>
</evidence>
<feature type="domain" description="Sensor protein KdpD transmembrane" evidence="12">
    <location>
        <begin position="10"/>
        <end position="110"/>
    </location>
</feature>
<evidence type="ECO:0000256" key="8">
    <source>
        <dbReference type="ARBA" id="ARBA00022989"/>
    </source>
</evidence>
<evidence type="ECO:0000256" key="9">
    <source>
        <dbReference type="ARBA" id="ARBA00023012"/>
    </source>
</evidence>
<organism evidence="13 14">
    <name type="scientific">Streptomyces corynorhini</name>
    <dbReference type="NCBI Taxonomy" id="2282652"/>
    <lineage>
        <taxon>Bacteria</taxon>
        <taxon>Bacillati</taxon>
        <taxon>Actinomycetota</taxon>
        <taxon>Actinomycetes</taxon>
        <taxon>Kitasatosporales</taxon>
        <taxon>Streptomycetaceae</taxon>
        <taxon>Streptomyces</taxon>
    </lineage>
</organism>
<sequence length="249" mass="26343">MMSAPRDPLALLAAPLATLAVALPLVPFRTDLVGTDLALILVVAVVAVAALDNRVAGALAALSAVVWSDLFLARPFERLALTGTNNVETTVLLLVVGLVVSQLAARARRLRVMTVVDAGLPARLHDTARLARSAGAADAVVERVGRHLVGMPGLRGCRFEYGTLLGHPARLEQDGTVPVDHRPWDLERLGRPEGEIELRASAGGRYLGRFMLRRTPEAVPSRQVRRVAVTLADDTGAALAAAGPASDDR</sequence>
<feature type="transmembrane region" description="Helical" evidence="11">
    <location>
        <begin position="32"/>
        <end position="51"/>
    </location>
</feature>
<dbReference type="GO" id="GO:0005524">
    <property type="term" value="F:ATP binding"/>
    <property type="evidence" value="ECO:0007669"/>
    <property type="project" value="UniProtKB-KW"/>
</dbReference>
<feature type="transmembrane region" description="Helical" evidence="11">
    <location>
        <begin position="88"/>
        <end position="105"/>
    </location>
</feature>
<accession>A0A370BFY5</accession>
<gene>
    <name evidence="13" type="ORF">DVH02_09805</name>
</gene>
<keyword evidence="5" id="KW-0547">Nucleotide-binding</keyword>
<evidence type="ECO:0000256" key="1">
    <source>
        <dbReference type="ARBA" id="ARBA00004141"/>
    </source>
</evidence>
<dbReference type="Gene3D" id="1.20.120.620">
    <property type="entry name" value="Backbone structure of the membrane domain of e. Coli histidine kinase receptor kdpd"/>
    <property type="match status" value="1"/>
</dbReference>
<evidence type="ECO:0000256" key="3">
    <source>
        <dbReference type="ARBA" id="ARBA00022679"/>
    </source>
</evidence>
<evidence type="ECO:0000256" key="10">
    <source>
        <dbReference type="ARBA" id="ARBA00023136"/>
    </source>
</evidence>
<proteinExistence type="predicted"/>
<comment type="subcellular location">
    <subcellularLocation>
        <location evidence="1">Membrane</location>
        <topology evidence="1">Multi-pass membrane protein</topology>
    </subcellularLocation>
</comment>
<keyword evidence="8 11" id="KW-1133">Transmembrane helix</keyword>
<name>A0A370BFY5_9ACTN</name>
<evidence type="ECO:0000256" key="7">
    <source>
        <dbReference type="ARBA" id="ARBA00022840"/>
    </source>
</evidence>
<dbReference type="Pfam" id="PF13493">
    <property type="entry name" value="DUF4118"/>
    <property type="match status" value="1"/>
</dbReference>
<dbReference type="OrthoDB" id="3696881at2"/>
<keyword evidence="2" id="KW-0597">Phosphoprotein</keyword>
<keyword evidence="6" id="KW-0418">Kinase</keyword>
<keyword evidence="7" id="KW-0067">ATP-binding</keyword>
<dbReference type="EMBL" id="QQNA01000061">
    <property type="protein sequence ID" value="RDG38345.1"/>
    <property type="molecule type" value="Genomic_DNA"/>
</dbReference>
<dbReference type="Proteomes" id="UP000253741">
    <property type="component" value="Unassembled WGS sequence"/>
</dbReference>
<feature type="transmembrane region" description="Helical" evidence="11">
    <location>
        <begin position="58"/>
        <end position="76"/>
    </location>
</feature>
<keyword evidence="9" id="KW-0902">Two-component regulatory system</keyword>
<dbReference type="InterPro" id="IPR038318">
    <property type="entry name" value="KdpD_sf"/>
</dbReference>
<keyword evidence="3" id="KW-0808">Transferase</keyword>
<evidence type="ECO:0000313" key="14">
    <source>
        <dbReference type="Proteomes" id="UP000253741"/>
    </source>
</evidence>
<protein>
    <submittedName>
        <fullName evidence="13">DUF4118 domain-containing protein</fullName>
    </submittedName>
</protein>
<evidence type="ECO:0000259" key="12">
    <source>
        <dbReference type="Pfam" id="PF13493"/>
    </source>
</evidence>
<dbReference type="InterPro" id="IPR025201">
    <property type="entry name" value="KdpD_TM"/>
</dbReference>
<evidence type="ECO:0000256" key="2">
    <source>
        <dbReference type="ARBA" id="ARBA00022553"/>
    </source>
</evidence>
<evidence type="ECO:0000256" key="11">
    <source>
        <dbReference type="SAM" id="Phobius"/>
    </source>
</evidence>
<evidence type="ECO:0000256" key="5">
    <source>
        <dbReference type="ARBA" id="ARBA00022741"/>
    </source>
</evidence>
<dbReference type="GO" id="GO:0016020">
    <property type="term" value="C:membrane"/>
    <property type="evidence" value="ECO:0007669"/>
    <property type="project" value="UniProtKB-SubCell"/>
</dbReference>
<keyword evidence="10 11" id="KW-0472">Membrane</keyword>
<comment type="caution">
    <text evidence="13">The sequence shown here is derived from an EMBL/GenBank/DDBJ whole genome shotgun (WGS) entry which is preliminary data.</text>
</comment>
<evidence type="ECO:0000256" key="4">
    <source>
        <dbReference type="ARBA" id="ARBA00022692"/>
    </source>
</evidence>
<dbReference type="GO" id="GO:0000160">
    <property type="term" value="P:phosphorelay signal transduction system"/>
    <property type="evidence" value="ECO:0007669"/>
    <property type="project" value="UniProtKB-KW"/>
</dbReference>